<evidence type="ECO:0000256" key="1">
    <source>
        <dbReference type="SAM" id="MobiDB-lite"/>
    </source>
</evidence>
<sequence length="63" mass="7346">MSRAERIELVEDLWDSLADEKTTEDVSAEKKKELADRRTRFQANPESGLSWDSVKKLARSRHE</sequence>
<accession>A0ABT3FTX5</accession>
<feature type="compositionally biased region" description="Basic and acidic residues" evidence="1">
    <location>
        <begin position="20"/>
        <end position="39"/>
    </location>
</feature>
<dbReference type="Proteomes" id="UP001207930">
    <property type="component" value="Unassembled WGS sequence"/>
</dbReference>
<proteinExistence type="predicted"/>
<dbReference type="Pfam" id="PF09720">
    <property type="entry name" value="Unstab_antitox"/>
    <property type="match status" value="1"/>
</dbReference>
<reference evidence="2 3" key="1">
    <citation type="submission" date="2022-10" db="EMBL/GenBank/DDBJ databases">
        <title>Luteolibacter flavescens strain MCCC 1K03193, whole genome shotgun sequencing project.</title>
        <authorList>
            <person name="Zhao G."/>
            <person name="Shen L."/>
        </authorList>
    </citation>
    <scope>NUCLEOTIDE SEQUENCE [LARGE SCALE GENOMIC DNA]</scope>
    <source>
        <strain evidence="2 3">MCCC 1K03193</strain>
    </source>
</reference>
<gene>
    <name evidence="2" type="ORF">OKA04_20035</name>
</gene>
<comment type="caution">
    <text evidence="2">The sequence shown here is derived from an EMBL/GenBank/DDBJ whole genome shotgun (WGS) entry which is preliminary data.</text>
</comment>
<keyword evidence="3" id="KW-1185">Reference proteome</keyword>
<dbReference type="NCBIfam" id="TIGR02574">
    <property type="entry name" value="stabl_TIGR02574"/>
    <property type="match status" value="1"/>
</dbReference>
<protein>
    <submittedName>
        <fullName evidence="2">Addiction module protein</fullName>
    </submittedName>
</protein>
<organism evidence="2 3">
    <name type="scientific">Luteolibacter flavescens</name>
    <dbReference type="NCBI Taxonomy" id="1859460"/>
    <lineage>
        <taxon>Bacteria</taxon>
        <taxon>Pseudomonadati</taxon>
        <taxon>Verrucomicrobiota</taxon>
        <taxon>Verrucomicrobiia</taxon>
        <taxon>Verrucomicrobiales</taxon>
        <taxon>Verrucomicrobiaceae</taxon>
        <taxon>Luteolibacter</taxon>
    </lineage>
</organism>
<feature type="region of interest" description="Disordered" evidence="1">
    <location>
        <begin position="20"/>
        <end position="63"/>
    </location>
</feature>
<dbReference type="EMBL" id="JAPDDS010000014">
    <property type="protein sequence ID" value="MCW1887038.1"/>
    <property type="molecule type" value="Genomic_DNA"/>
</dbReference>
<evidence type="ECO:0000313" key="3">
    <source>
        <dbReference type="Proteomes" id="UP001207930"/>
    </source>
</evidence>
<dbReference type="InterPro" id="IPR013406">
    <property type="entry name" value="CHP02574_addiction_mod"/>
</dbReference>
<evidence type="ECO:0000313" key="2">
    <source>
        <dbReference type="EMBL" id="MCW1887038.1"/>
    </source>
</evidence>
<name>A0ABT3FTX5_9BACT</name>